<evidence type="ECO:0000313" key="4">
    <source>
        <dbReference type="Proteomes" id="UP000075221"/>
    </source>
</evidence>
<evidence type="ECO:0000256" key="1">
    <source>
        <dbReference type="SAM" id="Phobius"/>
    </source>
</evidence>
<name>A0AAC8YGT4_9ACTN</name>
<dbReference type="EMBL" id="CP015970">
    <property type="protein sequence ID" value="AOZ47832.1"/>
    <property type="molecule type" value="Genomic_DNA"/>
</dbReference>
<evidence type="ECO:0000313" key="3">
    <source>
        <dbReference type="EMBL" id="AOZ47832.1"/>
    </source>
</evidence>
<accession>A0AAC8YGT4</accession>
<proteinExistence type="predicted"/>
<organism evidence="2 4">
    <name type="scientific">Acidipropionibacterium acidipropionici</name>
    <dbReference type="NCBI Taxonomy" id="1748"/>
    <lineage>
        <taxon>Bacteria</taxon>
        <taxon>Bacillati</taxon>
        <taxon>Actinomycetota</taxon>
        <taxon>Actinomycetes</taxon>
        <taxon>Propionibacteriales</taxon>
        <taxon>Propionibacteriaceae</taxon>
        <taxon>Acidipropionibacterium</taxon>
    </lineage>
</organism>
<keyword evidence="1" id="KW-1133">Transmembrane helix</keyword>
<reference evidence="3 5" key="1">
    <citation type="journal article" date="2016" name="Plant Dis.">
        <title>Improved production of propionic acid using genome shuffling.</title>
        <authorList>
            <person name="Luna-Flores C.H."/>
            <person name="Palfreyman R.W."/>
            <person name="Kromer J.O."/>
            <person name="Nielsen L.K."/>
            <person name="Marcellin E."/>
        </authorList>
    </citation>
    <scope>NUCLEOTIDE SEQUENCE [LARGE SCALE GENOMIC DNA]</scope>
    <source>
        <strain evidence="3 5">F3E8</strain>
    </source>
</reference>
<evidence type="ECO:0000313" key="2">
    <source>
        <dbReference type="EMBL" id="AMS06382.1"/>
    </source>
</evidence>
<keyword evidence="1" id="KW-0472">Membrane</keyword>
<feature type="transmembrane region" description="Helical" evidence="1">
    <location>
        <begin position="47"/>
        <end position="67"/>
    </location>
</feature>
<evidence type="ECO:0000313" key="5">
    <source>
        <dbReference type="Proteomes" id="UP000178666"/>
    </source>
</evidence>
<gene>
    <name evidence="3" type="ORF">A8L58_15405</name>
    <name evidence="2" type="ORF">AXH35_13950</name>
</gene>
<dbReference type="Proteomes" id="UP000178666">
    <property type="component" value="Chromosome"/>
</dbReference>
<dbReference type="EMBL" id="CP014352">
    <property type="protein sequence ID" value="AMS06382.1"/>
    <property type="molecule type" value="Genomic_DNA"/>
</dbReference>
<reference evidence="2 4" key="2">
    <citation type="submission" date="2016-02" db="EMBL/GenBank/DDBJ databases">
        <title>Complete Genome Sequence of Propionibacterium acidipropionici ATCC 55737.</title>
        <authorList>
            <person name="Luna Flores C.H."/>
            <person name="Nielsen L.K."/>
            <person name="Marcellin E."/>
        </authorList>
    </citation>
    <scope>NUCLEOTIDE SEQUENCE [LARGE SCALE GENOMIC DNA]</scope>
    <source>
        <strain evidence="2 4">ATCC 55737</strain>
    </source>
</reference>
<protein>
    <recommendedName>
        <fullName evidence="6">Alkaline shock response membrane anchor protein AmaP</fullName>
    </recommendedName>
</protein>
<sequence>MVGLLALVAAAWFVLMRLDLAGSWGIRQPDAGAPFLDVPGDWRGRRASWVLAGAGAVLVALGLWWLIRQIPERWRVRRFSFGQDGSVDDGVTDVTTDALAGAVADDVASLPDVARATVRFFGARAEPEMLVRIDVADGADVGALRAGLERDVLPDLERSLGARLAHVGVQIRTGARIEGQSEFVPTAVDHHLL</sequence>
<dbReference type="AlphaFoldDB" id="A0AAC8YGT4"/>
<evidence type="ECO:0008006" key="6">
    <source>
        <dbReference type="Google" id="ProtNLM"/>
    </source>
</evidence>
<keyword evidence="1" id="KW-0812">Transmembrane</keyword>
<keyword evidence="5" id="KW-1185">Reference proteome</keyword>
<dbReference type="Proteomes" id="UP000075221">
    <property type="component" value="Chromosome"/>
</dbReference>